<feature type="compositionally biased region" description="Polar residues" evidence="4">
    <location>
        <begin position="303"/>
        <end position="314"/>
    </location>
</feature>
<evidence type="ECO:0000256" key="2">
    <source>
        <dbReference type="ARBA" id="ARBA00023125"/>
    </source>
</evidence>
<dbReference type="InterPro" id="IPR036388">
    <property type="entry name" value="WH-like_DNA-bd_sf"/>
</dbReference>
<keyword evidence="1" id="KW-0805">Transcription regulation</keyword>
<accession>A0A375HB39</accession>
<dbReference type="EMBL" id="OFTH01000056">
    <property type="protein sequence ID" value="SOZ75439.1"/>
    <property type="molecule type" value="Genomic_DNA"/>
</dbReference>
<dbReference type="Gene3D" id="1.10.10.10">
    <property type="entry name" value="Winged helix-like DNA-binding domain superfamily/Winged helix DNA-binding domain"/>
    <property type="match status" value="1"/>
</dbReference>
<dbReference type="PANTHER" id="PTHR43537:SF5">
    <property type="entry name" value="UXU OPERON TRANSCRIPTIONAL REGULATOR"/>
    <property type="match status" value="1"/>
</dbReference>
<evidence type="ECO:0000313" key="8">
    <source>
        <dbReference type="Proteomes" id="UP000256952"/>
    </source>
</evidence>
<evidence type="ECO:0000256" key="3">
    <source>
        <dbReference type="ARBA" id="ARBA00023163"/>
    </source>
</evidence>
<protein>
    <submittedName>
        <fullName evidence="7">Transcriptional regulator, GntR family</fullName>
    </submittedName>
</protein>
<reference evidence="6" key="1">
    <citation type="submission" date="2018-01" db="EMBL/GenBank/DDBJ databases">
        <authorList>
            <person name="Clerissi C."/>
        </authorList>
    </citation>
    <scope>NUCLEOTIDE SEQUENCE</scope>
    <source>
        <strain evidence="6">Cupriavidus taiwanensis STM 8556</strain>
    </source>
</reference>
<evidence type="ECO:0000313" key="6">
    <source>
        <dbReference type="EMBL" id="SOZ75439.1"/>
    </source>
</evidence>
<proteinExistence type="predicted"/>
<dbReference type="SMART" id="SM00895">
    <property type="entry name" value="FCD"/>
    <property type="match status" value="1"/>
</dbReference>
<reference evidence="7 8" key="2">
    <citation type="submission" date="2018-01" db="EMBL/GenBank/DDBJ databases">
        <authorList>
            <person name="Gaut B.S."/>
            <person name="Morton B.R."/>
            <person name="Clegg M.T."/>
            <person name="Duvall M.R."/>
        </authorList>
    </citation>
    <scope>NUCLEOTIDE SEQUENCE</scope>
    <source>
        <strain evidence="7">Cupriavidus taiwanensis STM 8555</strain>
        <plasmid evidence="7">I</plasmid>
    </source>
</reference>
<organism evidence="7">
    <name type="scientific">Cupriavidus taiwanensis</name>
    <dbReference type="NCBI Taxonomy" id="164546"/>
    <lineage>
        <taxon>Bacteria</taxon>
        <taxon>Pseudomonadati</taxon>
        <taxon>Pseudomonadota</taxon>
        <taxon>Betaproteobacteria</taxon>
        <taxon>Burkholderiales</taxon>
        <taxon>Burkholderiaceae</taxon>
        <taxon>Cupriavidus</taxon>
    </lineage>
</organism>
<dbReference type="GO" id="GO:0003677">
    <property type="term" value="F:DNA binding"/>
    <property type="evidence" value="ECO:0007669"/>
    <property type="project" value="UniProtKB-KW"/>
</dbReference>
<dbReference type="InterPro" id="IPR036390">
    <property type="entry name" value="WH_DNA-bd_sf"/>
</dbReference>
<gene>
    <name evidence="7" type="ORF">CBM2612_P0307</name>
    <name evidence="6" type="ORF">CBM2613_U50006</name>
</gene>
<feature type="domain" description="GntR C-terminal" evidence="5">
    <location>
        <begin position="160"/>
        <end position="285"/>
    </location>
</feature>
<sequence>MSADLTLGQKKAVQAIVAYVRREGLMAGHHLPEWGLAKLIGTSRSPIRVALEHLTQLGVVRYDKHKGYSLVANATDIPIETLDEVAVADDAVYLRLADAYFGGEVAGSMKEADLIRLLNVTRPELRRALQRAETEGWTEKETGYGWEFTASVNSLEGYEDLYALRIAIEPAGILSPKFRPDLAELDELRKEQLSIVSGLHRTLTPIERFESNANFHATIAKWSGNKLAIQILRRLDKMRRVVEYQQSRRQLPRVELAQEHLAILDAIEGGDFISAASLLRNHLDNSRRKKAVPSAFRTEQKANESTAEPTETVG</sequence>
<dbReference type="Proteomes" id="UP000256952">
    <property type="component" value="Unassembled WGS sequence"/>
</dbReference>
<dbReference type="SUPFAM" id="SSF48008">
    <property type="entry name" value="GntR ligand-binding domain-like"/>
    <property type="match status" value="1"/>
</dbReference>
<evidence type="ECO:0000256" key="1">
    <source>
        <dbReference type="ARBA" id="ARBA00023015"/>
    </source>
</evidence>
<dbReference type="Gene3D" id="1.20.120.530">
    <property type="entry name" value="GntR ligand-binding domain-like"/>
    <property type="match status" value="1"/>
</dbReference>
<dbReference type="InterPro" id="IPR011711">
    <property type="entry name" value="GntR_C"/>
</dbReference>
<keyword evidence="3" id="KW-0804">Transcription</keyword>
<dbReference type="InterPro" id="IPR008920">
    <property type="entry name" value="TF_FadR/GntR_C"/>
</dbReference>
<evidence type="ECO:0000259" key="5">
    <source>
        <dbReference type="SMART" id="SM00895"/>
    </source>
</evidence>
<dbReference type="PANTHER" id="PTHR43537">
    <property type="entry name" value="TRANSCRIPTIONAL REGULATOR, GNTR FAMILY"/>
    <property type="match status" value="1"/>
</dbReference>
<name>A0A375HB39_9BURK</name>
<dbReference type="AlphaFoldDB" id="A0A375HB39"/>
<dbReference type="RefSeq" id="WP_115684114.1">
    <property type="nucleotide sequence ID" value="NZ_LT984809.1"/>
</dbReference>
<dbReference type="EMBL" id="LT984809">
    <property type="protein sequence ID" value="SPD48962.1"/>
    <property type="molecule type" value="Genomic_DNA"/>
</dbReference>
<dbReference type="SUPFAM" id="SSF46785">
    <property type="entry name" value="Winged helix' DNA-binding domain"/>
    <property type="match status" value="1"/>
</dbReference>
<feature type="region of interest" description="Disordered" evidence="4">
    <location>
        <begin position="289"/>
        <end position="314"/>
    </location>
</feature>
<evidence type="ECO:0000313" key="7">
    <source>
        <dbReference type="EMBL" id="SPD48962.1"/>
    </source>
</evidence>
<evidence type="ECO:0000256" key="4">
    <source>
        <dbReference type="SAM" id="MobiDB-lite"/>
    </source>
</evidence>
<geneLocation type="plasmid" evidence="7">
    <name>I</name>
</geneLocation>
<dbReference type="Pfam" id="PF07729">
    <property type="entry name" value="FCD"/>
    <property type="match status" value="1"/>
</dbReference>
<keyword evidence="7" id="KW-0614">Plasmid</keyword>
<keyword evidence="2" id="KW-0238">DNA-binding</keyword>